<feature type="non-terminal residue" evidence="1">
    <location>
        <position position="54"/>
    </location>
</feature>
<protein>
    <submittedName>
        <fullName evidence="1">Uncharacterized protein</fullName>
    </submittedName>
</protein>
<organism evidence="1 2">
    <name type="scientific">Triparma retinervis</name>
    <dbReference type="NCBI Taxonomy" id="2557542"/>
    <lineage>
        <taxon>Eukaryota</taxon>
        <taxon>Sar</taxon>
        <taxon>Stramenopiles</taxon>
        <taxon>Ochrophyta</taxon>
        <taxon>Bolidophyceae</taxon>
        <taxon>Parmales</taxon>
        <taxon>Triparmaceae</taxon>
        <taxon>Triparma</taxon>
    </lineage>
</organism>
<proteinExistence type="predicted"/>
<comment type="caution">
    <text evidence="1">The sequence shown here is derived from an EMBL/GenBank/DDBJ whole genome shotgun (WGS) entry which is preliminary data.</text>
</comment>
<dbReference type="EMBL" id="BRXZ01000535">
    <property type="protein sequence ID" value="GMH46742.1"/>
    <property type="molecule type" value="Genomic_DNA"/>
</dbReference>
<name>A0A9W7DLM0_9STRA</name>
<accession>A0A9W7DLM0</accession>
<gene>
    <name evidence="1" type="ORF">TrRE_jg9288</name>
</gene>
<evidence type="ECO:0000313" key="2">
    <source>
        <dbReference type="Proteomes" id="UP001165082"/>
    </source>
</evidence>
<dbReference type="Proteomes" id="UP001165082">
    <property type="component" value="Unassembled WGS sequence"/>
</dbReference>
<keyword evidence="2" id="KW-1185">Reference proteome</keyword>
<dbReference type="AlphaFoldDB" id="A0A9W7DLM0"/>
<reference evidence="1" key="1">
    <citation type="submission" date="2022-07" db="EMBL/GenBank/DDBJ databases">
        <title>Genome analysis of Parmales, a sister group of diatoms, reveals the evolutionary specialization of diatoms from phago-mixotrophs to photoautotrophs.</title>
        <authorList>
            <person name="Ban H."/>
            <person name="Sato S."/>
            <person name="Yoshikawa S."/>
            <person name="Kazumasa Y."/>
            <person name="Nakamura Y."/>
            <person name="Ichinomiya M."/>
            <person name="Saitoh K."/>
            <person name="Sato N."/>
            <person name="Blanc-Mathieu R."/>
            <person name="Endo H."/>
            <person name="Kuwata A."/>
            <person name="Ogata H."/>
        </authorList>
    </citation>
    <scope>NUCLEOTIDE SEQUENCE</scope>
</reference>
<sequence>MSHSSPKPLMSIDKSLVSDGGIPTLGEMDEIVLPGSRAQMEIMRIVGGVGEKEK</sequence>
<evidence type="ECO:0000313" key="1">
    <source>
        <dbReference type="EMBL" id="GMH46742.1"/>
    </source>
</evidence>